<dbReference type="AlphaFoldDB" id="A0A916JGM6"/>
<dbReference type="Gene3D" id="2.120.10.30">
    <property type="entry name" value="TolB, C-terminal domain"/>
    <property type="match status" value="1"/>
</dbReference>
<evidence type="ECO:0000256" key="4">
    <source>
        <dbReference type="PROSITE-ProRule" id="PRU00433"/>
    </source>
</evidence>
<dbReference type="PANTHER" id="PTHR19328:SF13">
    <property type="entry name" value="HIPL1 PROTEIN"/>
    <property type="match status" value="1"/>
</dbReference>
<dbReference type="Pfam" id="PF07995">
    <property type="entry name" value="GSDH"/>
    <property type="match status" value="1"/>
</dbReference>
<reference evidence="6" key="1">
    <citation type="submission" date="2021-04" db="EMBL/GenBank/DDBJ databases">
        <authorList>
            <person name="Rodrigo-Torres L."/>
            <person name="Arahal R. D."/>
            <person name="Lucena T."/>
        </authorList>
    </citation>
    <scope>NUCLEOTIDE SEQUENCE</scope>
    <source>
        <strain evidence="6">CECT 9275</strain>
    </source>
</reference>
<dbReference type="InterPro" id="IPR011042">
    <property type="entry name" value="6-blade_b-propeller_TolB-like"/>
</dbReference>
<protein>
    <recommendedName>
        <fullName evidence="5">Cytochrome c domain-containing protein</fullName>
    </recommendedName>
</protein>
<keyword evidence="1 4" id="KW-0349">Heme</keyword>
<name>A0A916JGM6_9BACT</name>
<evidence type="ECO:0000313" key="6">
    <source>
        <dbReference type="EMBL" id="CAG5016870.1"/>
    </source>
</evidence>
<dbReference type="InterPro" id="IPR011041">
    <property type="entry name" value="Quinoprot_gluc/sorb_DH_b-prop"/>
</dbReference>
<evidence type="ECO:0000313" key="7">
    <source>
        <dbReference type="Proteomes" id="UP000680038"/>
    </source>
</evidence>
<dbReference type="PROSITE" id="PS51007">
    <property type="entry name" value="CYTC"/>
    <property type="match status" value="1"/>
</dbReference>
<dbReference type="EMBL" id="CAJRAF010000004">
    <property type="protein sequence ID" value="CAG5016870.1"/>
    <property type="molecule type" value="Genomic_DNA"/>
</dbReference>
<dbReference type="InterPro" id="IPR036909">
    <property type="entry name" value="Cyt_c-like_dom_sf"/>
</dbReference>
<feature type="domain" description="Cytochrome c" evidence="5">
    <location>
        <begin position="398"/>
        <end position="487"/>
    </location>
</feature>
<dbReference type="InterPro" id="IPR012938">
    <property type="entry name" value="Glc/Sorbosone_DH"/>
</dbReference>
<dbReference type="GO" id="GO:0009055">
    <property type="term" value="F:electron transfer activity"/>
    <property type="evidence" value="ECO:0007669"/>
    <property type="project" value="InterPro"/>
</dbReference>
<evidence type="ECO:0000256" key="2">
    <source>
        <dbReference type="ARBA" id="ARBA00022723"/>
    </source>
</evidence>
<dbReference type="GO" id="GO:0020037">
    <property type="term" value="F:heme binding"/>
    <property type="evidence" value="ECO:0007669"/>
    <property type="project" value="InterPro"/>
</dbReference>
<accession>A0A916JGM6</accession>
<dbReference type="Proteomes" id="UP000680038">
    <property type="component" value="Unassembled WGS sequence"/>
</dbReference>
<organism evidence="6 7">
    <name type="scientific">Dyadobacter helix</name>
    <dbReference type="NCBI Taxonomy" id="2822344"/>
    <lineage>
        <taxon>Bacteria</taxon>
        <taxon>Pseudomonadati</taxon>
        <taxon>Bacteroidota</taxon>
        <taxon>Cytophagia</taxon>
        <taxon>Cytophagales</taxon>
        <taxon>Spirosomataceae</taxon>
        <taxon>Dyadobacter</taxon>
    </lineage>
</organism>
<gene>
    <name evidence="6" type="ORF">DYBT9275_05654</name>
</gene>
<evidence type="ECO:0000256" key="3">
    <source>
        <dbReference type="ARBA" id="ARBA00023004"/>
    </source>
</evidence>
<dbReference type="SUPFAM" id="SSF46626">
    <property type="entry name" value="Cytochrome c"/>
    <property type="match status" value="1"/>
</dbReference>
<dbReference type="Gene3D" id="1.10.760.10">
    <property type="entry name" value="Cytochrome c-like domain"/>
    <property type="match status" value="1"/>
</dbReference>
<keyword evidence="2 4" id="KW-0479">Metal-binding</keyword>
<dbReference type="InterPro" id="IPR009056">
    <property type="entry name" value="Cyt_c-like_dom"/>
</dbReference>
<evidence type="ECO:0000256" key="1">
    <source>
        <dbReference type="ARBA" id="ARBA00022617"/>
    </source>
</evidence>
<dbReference type="PANTHER" id="PTHR19328">
    <property type="entry name" value="HEDGEHOG-INTERACTING PROTEIN"/>
    <property type="match status" value="1"/>
</dbReference>
<keyword evidence="7" id="KW-1185">Reference proteome</keyword>
<sequence>MRIWMLIISGMSIMVFGILFPRPQSAPRQIPSSSTVEVSTLLSGLDVPWDLCWGPDNQIWYTEQAGKISRLDPGTGKSELLVHIPDVLRLTTPGLMSLAFHPDFKRQPYLFTNYTYRKDSLTIATKLVRYTYSKGKLSAPVILLEIPGHKGHNGSRIVISPDHKIMYATGDAVTITNAQSLASLNGKVLRLNLDGTVPADNPIKGSAVWSWGHRNIQGLVYSPKGILFSSEHGDATDDELNKILPGNNYGWPKVEGYCDQPREKQCCDSARITPPLMAWTPTIAPAGIAFYGSHAIPEWQGCLLMTTLKEADLRVLKPDEKGDKIISERIYLDQQYGRLRDVCVSPTGDVYVSTSNRDWNPGKGFPTQGDDRILRIRRKNGGIKLADLSGPVASARPAHEPAGKALYHQYCSSCHKEDGKGVAGVFPSLAGSPHVKGDKPVLLRIILGGISPAKQNASGKYDQQMPAFLFLKDEDIADIATYIRAGFENDSERVMPREVSKARQDPGK</sequence>
<evidence type="ECO:0000259" key="5">
    <source>
        <dbReference type="PROSITE" id="PS51007"/>
    </source>
</evidence>
<dbReference type="Pfam" id="PF00034">
    <property type="entry name" value="Cytochrom_C"/>
    <property type="match status" value="1"/>
</dbReference>
<dbReference type="SUPFAM" id="SSF50952">
    <property type="entry name" value="Soluble quinoprotein glucose dehydrogenase"/>
    <property type="match status" value="1"/>
</dbReference>
<dbReference type="GO" id="GO:0046872">
    <property type="term" value="F:metal ion binding"/>
    <property type="evidence" value="ECO:0007669"/>
    <property type="project" value="UniProtKB-KW"/>
</dbReference>
<keyword evidence="3 4" id="KW-0408">Iron</keyword>
<comment type="caution">
    <text evidence="6">The sequence shown here is derived from an EMBL/GenBank/DDBJ whole genome shotgun (WGS) entry which is preliminary data.</text>
</comment>
<proteinExistence type="predicted"/>